<keyword evidence="2" id="KW-1185">Reference proteome</keyword>
<evidence type="ECO:0000313" key="1">
    <source>
        <dbReference type="EMBL" id="SFA56532.1"/>
    </source>
</evidence>
<proteinExistence type="predicted"/>
<dbReference type="AlphaFoldDB" id="A0A1I0TXP0"/>
<dbReference type="Pfam" id="PF13289">
    <property type="entry name" value="SIR2_2"/>
    <property type="match status" value="1"/>
</dbReference>
<organism evidence="1 2">
    <name type="scientific">Pedobacter suwonensis</name>
    <dbReference type="NCBI Taxonomy" id="332999"/>
    <lineage>
        <taxon>Bacteria</taxon>
        <taxon>Pseudomonadati</taxon>
        <taxon>Bacteroidota</taxon>
        <taxon>Sphingobacteriia</taxon>
        <taxon>Sphingobacteriales</taxon>
        <taxon>Sphingobacteriaceae</taxon>
        <taxon>Pedobacter</taxon>
    </lineage>
</organism>
<dbReference type="EMBL" id="FOJM01000016">
    <property type="protein sequence ID" value="SFA56532.1"/>
    <property type="molecule type" value="Genomic_DNA"/>
</dbReference>
<dbReference type="OrthoDB" id="1688888at2"/>
<dbReference type="Proteomes" id="UP000198836">
    <property type="component" value="Unassembled WGS sequence"/>
</dbReference>
<sequence length="370" mass="41945">MEVKETFTSEQLKENDLAIAELIDFIKSGDAILMAGAGCSGSLFPVWGAFVDKLEQAAVLVDPSFTSDKTKFLSFADKAKECLQNDRYYSLIFDTFQPGEPTHLPFHEALCRLPFKAITTTNYDLVLEHAFTAVSSTRIDSLHFEGTTKTKIHQFLRSLNFNKNLKKMVVHLHGTYDTEDSIVLGGKEYSSKYGFEVDENEDTLFDQLQAGEISEDRLKELLIRYGYEWPMRRKLLWSLLATRRIVFLGFSMSDPYFIKMLDFVKNDLSTYNSESHFLILRVTPSQIARSVEQAARLRSEYGIRTVFFEDEEGQYPGMGKFVSEIENAINGAPKPIAATVRAVEEAVPAGNKELTDKLFSLSKAQYSDED</sequence>
<gene>
    <name evidence="1" type="ORF">SAMN04488511_11629</name>
</gene>
<accession>A0A1I0TXP0</accession>
<dbReference type="RefSeq" id="WP_090986295.1">
    <property type="nucleotide sequence ID" value="NZ_FOJM01000016.1"/>
</dbReference>
<reference evidence="2" key="1">
    <citation type="submission" date="2016-10" db="EMBL/GenBank/DDBJ databases">
        <authorList>
            <person name="Varghese N."/>
            <person name="Submissions S."/>
        </authorList>
    </citation>
    <scope>NUCLEOTIDE SEQUENCE [LARGE SCALE GENOMIC DNA]</scope>
    <source>
        <strain evidence="2">DSM 18130</strain>
    </source>
</reference>
<protein>
    <submittedName>
        <fullName evidence="1">SIR2-like domain-containing protein</fullName>
    </submittedName>
</protein>
<name>A0A1I0TXP0_9SPHI</name>
<evidence type="ECO:0000313" key="2">
    <source>
        <dbReference type="Proteomes" id="UP000198836"/>
    </source>
</evidence>